<dbReference type="GO" id="GO:0009055">
    <property type="term" value="F:electron transfer activity"/>
    <property type="evidence" value="ECO:0007669"/>
    <property type="project" value="InterPro"/>
</dbReference>
<feature type="chain" id="PRO_5015682523" evidence="8">
    <location>
        <begin position="20"/>
        <end position="395"/>
    </location>
</feature>
<gene>
    <name evidence="10" type="ORF">HYN48_08990</name>
</gene>
<dbReference type="InterPro" id="IPR036909">
    <property type="entry name" value="Cyt_c-like_dom_sf"/>
</dbReference>
<sequence>MHFRLLLPAFLLLSLSSCSKDEDSEYIPVDPYANITATFGDNVNPDNLLNYANQSIPAYITKDNTQGNPITDKGATLGRVLFYDKKLSANNTVSCASCHVQANAFGDSNVASSGINGGTSRHAMRLVNSRFSVERKFFWDERAATLELQTTQPIQNHIEMGFSGTAGDENLGGLISKLQQTPYYQELFTFVYGDATVTEARIQNALAQFIRSIQSFDSKYDAGRATAANDGQPFANFTMQENQGKNLFLAPPQFDPSGVRTGGGLGCAGCHASPEFDIAPNSGNNGLIGSLGNPTVLDLTNTRAPSLRNLLKPNGTVNGPFMHTGELATLEDVVAHYNLIVLNPANTNLDPKLRPGGMPQNLNVTVQERDALIAFLKTLTGSDVYTNAKWSNPFN</sequence>
<protein>
    <submittedName>
        <fullName evidence="10">Cytochrome-c peroxidase</fullName>
    </submittedName>
</protein>
<evidence type="ECO:0000256" key="7">
    <source>
        <dbReference type="PROSITE-ProRule" id="PRU00433"/>
    </source>
</evidence>
<feature type="signal peptide" evidence="8">
    <location>
        <begin position="1"/>
        <end position="19"/>
    </location>
</feature>
<dbReference type="GO" id="GO:0004130">
    <property type="term" value="F:cytochrome-c peroxidase activity"/>
    <property type="evidence" value="ECO:0007669"/>
    <property type="project" value="TreeGrafter"/>
</dbReference>
<dbReference type="PANTHER" id="PTHR30600">
    <property type="entry name" value="CYTOCHROME C PEROXIDASE-RELATED"/>
    <property type="match status" value="1"/>
</dbReference>
<evidence type="ECO:0000256" key="2">
    <source>
        <dbReference type="ARBA" id="ARBA00022617"/>
    </source>
</evidence>
<evidence type="ECO:0000256" key="4">
    <source>
        <dbReference type="ARBA" id="ARBA00022729"/>
    </source>
</evidence>
<dbReference type="GO" id="GO:0020037">
    <property type="term" value="F:heme binding"/>
    <property type="evidence" value="ECO:0007669"/>
    <property type="project" value="InterPro"/>
</dbReference>
<keyword evidence="5" id="KW-0560">Oxidoreductase</keyword>
<dbReference type="Proteomes" id="UP000244193">
    <property type="component" value="Chromosome"/>
</dbReference>
<dbReference type="Pfam" id="PF03150">
    <property type="entry name" value="CCP_MauG"/>
    <property type="match status" value="1"/>
</dbReference>
<dbReference type="AlphaFoldDB" id="A0A2S0RF06"/>
<reference evidence="10 11" key="1">
    <citation type="submission" date="2018-04" db="EMBL/GenBank/DDBJ databases">
        <title>Genome sequencing of Flavobacterium sp. HYN0048.</title>
        <authorList>
            <person name="Yi H."/>
            <person name="Baek C."/>
        </authorList>
    </citation>
    <scope>NUCLEOTIDE SEQUENCE [LARGE SCALE GENOMIC DNA]</scope>
    <source>
        <strain evidence="10 11">HYN0048</strain>
    </source>
</reference>
<feature type="domain" description="Cytochrome c" evidence="9">
    <location>
        <begin position="239"/>
        <end position="380"/>
    </location>
</feature>
<dbReference type="GO" id="GO:0030313">
    <property type="term" value="C:cell envelope"/>
    <property type="evidence" value="ECO:0007669"/>
    <property type="project" value="UniProtKB-SubCell"/>
</dbReference>
<dbReference type="PROSITE" id="PS51257">
    <property type="entry name" value="PROKAR_LIPOPROTEIN"/>
    <property type="match status" value="1"/>
</dbReference>
<name>A0A2S0RF06_9FLAO</name>
<proteinExistence type="predicted"/>
<keyword evidence="10" id="KW-0575">Peroxidase</keyword>
<dbReference type="OrthoDB" id="9805202at2"/>
<keyword evidence="2 7" id="KW-0349">Heme</keyword>
<dbReference type="InterPro" id="IPR004852">
    <property type="entry name" value="Di-haem_cyt_c_peroxidsae"/>
</dbReference>
<dbReference type="PANTHER" id="PTHR30600:SF10">
    <property type="entry name" value="BLL6722 PROTEIN"/>
    <property type="match status" value="1"/>
</dbReference>
<evidence type="ECO:0000313" key="10">
    <source>
        <dbReference type="EMBL" id="AWA30205.1"/>
    </source>
</evidence>
<dbReference type="GO" id="GO:0046872">
    <property type="term" value="F:metal ion binding"/>
    <property type="evidence" value="ECO:0007669"/>
    <property type="project" value="UniProtKB-KW"/>
</dbReference>
<keyword evidence="3 7" id="KW-0479">Metal-binding</keyword>
<dbReference type="InterPro" id="IPR051395">
    <property type="entry name" value="Cytochrome_c_Peroxidase/MauG"/>
</dbReference>
<dbReference type="PROSITE" id="PS51007">
    <property type="entry name" value="CYTC"/>
    <property type="match status" value="2"/>
</dbReference>
<feature type="domain" description="Cytochrome c" evidence="9">
    <location>
        <begin position="73"/>
        <end position="182"/>
    </location>
</feature>
<dbReference type="Gene3D" id="1.10.760.10">
    <property type="entry name" value="Cytochrome c-like domain"/>
    <property type="match status" value="2"/>
</dbReference>
<dbReference type="SUPFAM" id="SSF46626">
    <property type="entry name" value="Cytochrome c"/>
    <property type="match status" value="2"/>
</dbReference>
<evidence type="ECO:0000256" key="6">
    <source>
        <dbReference type="ARBA" id="ARBA00023004"/>
    </source>
</evidence>
<dbReference type="InterPro" id="IPR009056">
    <property type="entry name" value="Cyt_c-like_dom"/>
</dbReference>
<keyword evidence="6 7" id="KW-0408">Iron</keyword>
<evidence type="ECO:0000256" key="8">
    <source>
        <dbReference type="SAM" id="SignalP"/>
    </source>
</evidence>
<evidence type="ECO:0000256" key="5">
    <source>
        <dbReference type="ARBA" id="ARBA00023002"/>
    </source>
</evidence>
<evidence type="ECO:0000259" key="9">
    <source>
        <dbReference type="PROSITE" id="PS51007"/>
    </source>
</evidence>
<organism evidence="10 11">
    <name type="scientific">Flavobacterium magnum</name>
    <dbReference type="NCBI Taxonomy" id="2162713"/>
    <lineage>
        <taxon>Bacteria</taxon>
        <taxon>Pseudomonadati</taxon>
        <taxon>Bacteroidota</taxon>
        <taxon>Flavobacteriia</taxon>
        <taxon>Flavobacteriales</taxon>
        <taxon>Flavobacteriaceae</taxon>
        <taxon>Flavobacterium</taxon>
    </lineage>
</organism>
<evidence type="ECO:0000313" key="11">
    <source>
        <dbReference type="Proteomes" id="UP000244193"/>
    </source>
</evidence>
<dbReference type="EMBL" id="CP028811">
    <property type="protein sequence ID" value="AWA30205.1"/>
    <property type="molecule type" value="Genomic_DNA"/>
</dbReference>
<comment type="subcellular location">
    <subcellularLocation>
        <location evidence="1">Cell envelope</location>
    </subcellularLocation>
</comment>
<dbReference type="RefSeq" id="WP_108370829.1">
    <property type="nucleotide sequence ID" value="NZ_CP028811.1"/>
</dbReference>
<keyword evidence="11" id="KW-1185">Reference proteome</keyword>
<accession>A0A2S0RF06</accession>
<evidence type="ECO:0000256" key="3">
    <source>
        <dbReference type="ARBA" id="ARBA00022723"/>
    </source>
</evidence>
<keyword evidence="4 8" id="KW-0732">Signal</keyword>
<dbReference type="KEGG" id="fmg:HYN48_08990"/>
<evidence type="ECO:0000256" key="1">
    <source>
        <dbReference type="ARBA" id="ARBA00004196"/>
    </source>
</evidence>